<protein>
    <submittedName>
        <fullName evidence="1">Uncharacterized protein</fullName>
    </submittedName>
</protein>
<name>A0A0E9SCA3_ANGAN</name>
<reference evidence="1" key="2">
    <citation type="journal article" date="2015" name="Fish Shellfish Immunol.">
        <title>Early steps in the European eel (Anguilla anguilla)-Vibrio vulnificus interaction in the gills: Role of the RtxA13 toxin.</title>
        <authorList>
            <person name="Callol A."/>
            <person name="Pajuelo D."/>
            <person name="Ebbesson L."/>
            <person name="Teles M."/>
            <person name="MacKenzie S."/>
            <person name="Amaro C."/>
        </authorList>
    </citation>
    <scope>NUCLEOTIDE SEQUENCE</scope>
</reference>
<dbReference type="EMBL" id="GBXM01070272">
    <property type="protein sequence ID" value="JAH38305.1"/>
    <property type="molecule type" value="Transcribed_RNA"/>
</dbReference>
<sequence length="28" mass="3354">MTYRLMFAQFSFFHKAPCFIVVVSRSHC</sequence>
<organism evidence="1">
    <name type="scientific">Anguilla anguilla</name>
    <name type="common">European freshwater eel</name>
    <name type="synonym">Muraena anguilla</name>
    <dbReference type="NCBI Taxonomy" id="7936"/>
    <lineage>
        <taxon>Eukaryota</taxon>
        <taxon>Metazoa</taxon>
        <taxon>Chordata</taxon>
        <taxon>Craniata</taxon>
        <taxon>Vertebrata</taxon>
        <taxon>Euteleostomi</taxon>
        <taxon>Actinopterygii</taxon>
        <taxon>Neopterygii</taxon>
        <taxon>Teleostei</taxon>
        <taxon>Anguilliformes</taxon>
        <taxon>Anguillidae</taxon>
        <taxon>Anguilla</taxon>
    </lineage>
</organism>
<evidence type="ECO:0000313" key="1">
    <source>
        <dbReference type="EMBL" id="JAH38305.1"/>
    </source>
</evidence>
<accession>A0A0E9SCA3</accession>
<proteinExistence type="predicted"/>
<reference evidence="1" key="1">
    <citation type="submission" date="2014-11" db="EMBL/GenBank/DDBJ databases">
        <authorList>
            <person name="Amaro Gonzalez C."/>
        </authorList>
    </citation>
    <scope>NUCLEOTIDE SEQUENCE</scope>
</reference>
<dbReference type="AlphaFoldDB" id="A0A0E9SCA3"/>